<sequence length="53" mass="5860">MENKRFVNCSTVSLIVCAGAQNYSRDVSQLTLHSSHHQTEYSFGDGRNGGLDE</sequence>
<dbReference type="AlphaFoldDB" id="K9ZPB7"/>
<gene>
    <name evidence="1" type="ordered locus">Anacy_5740</name>
</gene>
<dbReference type="EMBL" id="CP003660">
    <property type="protein sequence ID" value="AFZ61041.1"/>
    <property type="molecule type" value="Genomic_DNA"/>
</dbReference>
<geneLocation type="plasmid" evidence="1 2">
    <name>pANACY.01</name>
</geneLocation>
<organism evidence="1 2">
    <name type="scientific">Anabaena cylindrica (strain ATCC 27899 / PCC 7122)</name>
    <dbReference type="NCBI Taxonomy" id="272123"/>
    <lineage>
        <taxon>Bacteria</taxon>
        <taxon>Bacillati</taxon>
        <taxon>Cyanobacteriota</taxon>
        <taxon>Cyanophyceae</taxon>
        <taxon>Nostocales</taxon>
        <taxon>Nostocaceae</taxon>
        <taxon>Anabaena</taxon>
    </lineage>
</organism>
<dbReference type="HOGENOM" id="CLU_3057886_0_0_3"/>
<protein>
    <submittedName>
        <fullName evidence="1">Uncharacterized protein</fullName>
    </submittedName>
</protein>
<dbReference type="Proteomes" id="UP000010474">
    <property type="component" value="Plasmid pANACY.01"/>
</dbReference>
<keyword evidence="1" id="KW-0614">Plasmid</keyword>
<evidence type="ECO:0000313" key="1">
    <source>
        <dbReference type="EMBL" id="AFZ61041.1"/>
    </source>
</evidence>
<evidence type="ECO:0000313" key="2">
    <source>
        <dbReference type="Proteomes" id="UP000010474"/>
    </source>
</evidence>
<accession>K9ZPB7</accession>
<dbReference type="KEGG" id="acy:Anacy_5740"/>
<keyword evidence="2" id="KW-1185">Reference proteome</keyword>
<proteinExistence type="predicted"/>
<name>K9ZPB7_ANACC</name>
<reference evidence="2" key="1">
    <citation type="journal article" date="2013" name="Proc. Natl. Acad. Sci. U.S.A.">
        <title>Improving the coverage of the cyanobacterial phylum using diversity-driven genome sequencing.</title>
        <authorList>
            <person name="Shih P.M."/>
            <person name="Wu D."/>
            <person name="Latifi A."/>
            <person name="Axen S.D."/>
            <person name="Fewer D.P."/>
            <person name="Talla E."/>
            <person name="Calteau A."/>
            <person name="Cai F."/>
            <person name="Tandeau de Marsac N."/>
            <person name="Rippka R."/>
            <person name="Herdman M."/>
            <person name="Sivonen K."/>
            <person name="Coursin T."/>
            <person name="Laurent T."/>
            <person name="Goodwin L."/>
            <person name="Nolan M."/>
            <person name="Davenport K.W."/>
            <person name="Han C.S."/>
            <person name="Rubin E.M."/>
            <person name="Eisen J.A."/>
            <person name="Woyke T."/>
            <person name="Gugger M."/>
            <person name="Kerfeld C.A."/>
        </authorList>
    </citation>
    <scope>NUCLEOTIDE SEQUENCE [LARGE SCALE GENOMIC DNA]</scope>
    <source>
        <strain evidence="2">ATCC 27899 / PCC 7122</strain>
    </source>
</reference>